<keyword evidence="5" id="KW-1185">Reference proteome</keyword>
<dbReference type="SUPFAM" id="SSF69593">
    <property type="entry name" value="Glycerol-3-phosphate (1)-acyltransferase"/>
    <property type="match status" value="1"/>
</dbReference>
<dbReference type="Pfam" id="PF01553">
    <property type="entry name" value="Acyltransferase"/>
    <property type="match status" value="1"/>
</dbReference>
<dbReference type="EMBL" id="CP097463">
    <property type="protein sequence ID" value="WAX57212.1"/>
    <property type="molecule type" value="Genomic_DNA"/>
</dbReference>
<dbReference type="Proteomes" id="UP001164693">
    <property type="component" value="Chromosome"/>
</dbReference>
<evidence type="ECO:0000259" key="3">
    <source>
        <dbReference type="SMART" id="SM00563"/>
    </source>
</evidence>
<dbReference type="InterPro" id="IPR002123">
    <property type="entry name" value="Plipid/glycerol_acylTrfase"/>
</dbReference>
<organism evidence="4 5">
    <name type="scientific">Jatrophihabitans cynanchi</name>
    <dbReference type="NCBI Taxonomy" id="2944128"/>
    <lineage>
        <taxon>Bacteria</taxon>
        <taxon>Bacillati</taxon>
        <taxon>Actinomycetota</taxon>
        <taxon>Actinomycetes</taxon>
        <taxon>Jatrophihabitantales</taxon>
        <taxon>Jatrophihabitantaceae</taxon>
        <taxon>Jatrophihabitans</taxon>
    </lineage>
</organism>
<protein>
    <submittedName>
        <fullName evidence="4">1-acyl-sn-glycerol-3-phosphate acyltransferase</fullName>
    </submittedName>
</protein>
<dbReference type="SMART" id="SM00563">
    <property type="entry name" value="PlsC"/>
    <property type="match status" value="1"/>
</dbReference>
<dbReference type="PANTHER" id="PTHR10434:SF11">
    <property type="entry name" value="1-ACYL-SN-GLYCEROL-3-PHOSPHATE ACYLTRANSFERASE"/>
    <property type="match status" value="1"/>
</dbReference>
<reference evidence="4" key="1">
    <citation type="submission" date="2022-05" db="EMBL/GenBank/DDBJ databases">
        <title>Jatrophihabitans sp. SB3-54 whole genome sequence.</title>
        <authorList>
            <person name="Suh M.K."/>
            <person name="Eom M.K."/>
            <person name="Kim J.S."/>
            <person name="Kim H.S."/>
            <person name="Do H.E."/>
            <person name="Shin Y.K."/>
            <person name="Lee J.-S."/>
        </authorList>
    </citation>
    <scope>NUCLEOTIDE SEQUENCE</scope>
    <source>
        <strain evidence="4">SB3-54</strain>
    </source>
</reference>
<evidence type="ECO:0000256" key="2">
    <source>
        <dbReference type="ARBA" id="ARBA00023315"/>
    </source>
</evidence>
<dbReference type="RefSeq" id="WP_269443750.1">
    <property type="nucleotide sequence ID" value="NZ_CP097463.1"/>
</dbReference>
<name>A0ABY7K0V6_9ACTN</name>
<dbReference type="GO" id="GO:0016746">
    <property type="term" value="F:acyltransferase activity"/>
    <property type="evidence" value="ECO:0007669"/>
    <property type="project" value="UniProtKB-KW"/>
</dbReference>
<sequence length="222" mass="23872">MLYRTLELTVAPALRAVYRPEVIGLQHVPASGPVILAGNHISFADEIFTPLAARRQIFYFAKAEYFTTPGIRGRAMAAFFHGMGHVPVARADTRSAAAVIDIGVEVLGEGRALGIFPEGTRSPDGKLYRFRTGVARVALRSGAPVVPVALVGTRAVQPPGTRSWHRAPVQVHFGAPLQFPAQPGGERSSRVLREITETVREAVQAMSGQEYVDAYAQSSAAL</sequence>
<keyword evidence="2 4" id="KW-0012">Acyltransferase</keyword>
<proteinExistence type="predicted"/>
<evidence type="ECO:0000256" key="1">
    <source>
        <dbReference type="ARBA" id="ARBA00022679"/>
    </source>
</evidence>
<keyword evidence="1" id="KW-0808">Transferase</keyword>
<gene>
    <name evidence="4" type="ORF">M6B22_00235</name>
</gene>
<evidence type="ECO:0000313" key="4">
    <source>
        <dbReference type="EMBL" id="WAX57212.1"/>
    </source>
</evidence>
<accession>A0ABY7K0V6</accession>
<dbReference type="PANTHER" id="PTHR10434">
    <property type="entry name" value="1-ACYL-SN-GLYCEROL-3-PHOSPHATE ACYLTRANSFERASE"/>
    <property type="match status" value="1"/>
</dbReference>
<feature type="domain" description="Phospholipid/glycerol acyltransferase" evidence="3">
    <location>
        <begin position="34"/>
        <end position="153"/>
    </location>
</feature>
<dbReference type="CDD" id="cd07989">
    <property type="entry name" value="LPLAT_AGPAT-like"/>
    <property type="match status" value="1"/>
</dbReference>
<evidence type="ECO:0000313" key="5">
    <source>
        <dbReference type="Proteomes" id="UP001164693"/>
    </source>
</evidence>